<proteinExistence type="predicted"/>
<dbReference type="Proteomes" id="UP000712600">
    <property type="component" value="Unassembled WGS sequence"/>
</dbReference>
<protein>
    <submittedName>
        <fullName evidence="1">Uncharacterized protein</fullName>
    </submittedName>
</protein>
<reference evidence="1" key="1">
    <citation type="submission" date="2019-12" db="EMBL/GenBank/DDBJ databases">
        <title>Genome sequencing and annotation of Brassica cretica.</title>
        <authorList>
            <person name="Studholme D.J."/>
            <person name="Sarris P."/>
        </authorList>
    </citation>
    <scope>NUCLEOTIDE SEQUENCE</scope>
    <source>
        <strain evidence="1">PFS-109/04</strain>
        <tissue evidence="1">Leaf</tissue>
    </source>
</reference>
<evidence type="ECO:0000313" key="1">
    <source>
        <dbReference type="EMBL" id="KAF3526672.1"/>
    </source>
</evidence>
<organism evidence="1 2">
    <name type="scientific">Brassica cretica</name>
    <name type="common">Mustard</name>
    <dbReference type="NCBI Taxonomy" id="69181"/>
    <lineage>
        <taxon>Eukaryota</taxon>
        <taxon>Viridiplantae</taxon>
        <taxon>Streptophyta</taxon>
        <taxon>Embryophyta</taxon>
        <taxon>Tracheophyta</taxon>
        <taxon>Spermatophyta</taxon>
        <taxon>Magnoliopsida</taxon>
        <taxon>eudicotyledons</taxon>
        <taxon>Gunneridae</taxon>
        <taxon>Pentapetalae</taxon>
        <taxon>rosids</taxon>
        <taxon>malvids</taxon>
        <taxon>Brassicales</taxon>
        <taxon>Brassicaceae</taxon>
        <taxon>Brassiceae</taxon>
        <taxon>Brassica</taxon>
    </lineage>
</organism>
<gene>
    <name evidence="1" type="ORF">F2Q69_00049680</name>
</gene>
<dbReference type="EMBL" id="QGKX02001347">
    <property type="protein sequence ID" value="KAF3526672.1"/>
    <property type="molecule type" value="Genomic_DNA"/>
</dbReference>
<comment type="caution">
    <text evidence="1">The sequence shown here is derived from an EMBL/GenBank/DDBJ whole genome shotgun (WGS) entry which is preliminary data.</text>
</comment>
<evidence type="ECO:0000313" key="2">
    <source>
        <dbReference type="Proteomes" id="UP000712600"/>
    </source>
</evidence>
<sequence length="79" mass="9268">MTDCACNGLEQVFVVATTKKESVRLRLWPAETLAMEYVEVRIARIFNTYGPKMCIDDWSCCQKLCWRRLVNNIVHEWAL</sequence>
<name>A0A8S9Q7S3_BRACR</name>
<accession>A0A8S9Q7S3</accession>
<dbReference type="AlphaFoldDB" id="A0A8S9Q7S3"/>